<dbReference type="OrthoDB" id="9793799at2"/>
<sequence>MWFDSWSDIIRVLLATLASYAAIIVILRVSGKRSLSKLNAFDFVVTIALGSILASVILTKSVSLSEGIAAFFGLAFLQLIVTWLSNKSQTFAKAIRSEPKLLLCDGEFQEEALANERVTRGEVEAAIRKKGHGVVEEIAAVVLESDGELSVICDGKAADCTALRSVLKPGETSL</sequence>
<dbReference type="Pfam" id="PF20730">
    <property type="entry name" value="YetF_N"/>
    <property type="match status" value="1"/>
</dbReference>
<feature type="domain" description="YetF-like N-terminal transmembrane" evidence="9">
    <location>
        <begin position="18"/>
        <end position="83"/>
    </location>
</feature>
<keyword evidence="5 7" id="KW-1133">Transmembrane helix</keyword>
<dbReference type="Pfam" id="PF04239">
    <property type="entry name" value="DUF421"/>
    <property type="match status" value="1"/>
</dbReference>
<evidence type="ECO:0000256" key="3">
    <source>
        <dbReference type="ARBA" id="ARBA00022475"/>
    </source>
</evidence>
<evidence type="ECO:0000256" key="6">
    <source>
        <dbReference type="ARBA" id="ARBA00023136"/>
    </source>
</evidence>
<dbReference type="GO" id="GO:0005886">
    <property type="term" value="C:plasma membrane"/>
    <property type="evidence" value="ECO:0007669"/>
    <property type="project" value="UniProtKB-SubCell"/>
</dbReference>
<evidence type="ECO:0000256" key="7">
    <source>
        <dbReference type="SAM" id="Phobius"/>
    </source>
</evidence>
<organism evidence="10 11">
    <name type="scientific">Pontixanthobacter gangjinensis</name>
    <dbReference type="NCBI Taxonomy" id="1028742"/>
    <lineage>
        <taxon>Bacteria</taxon>
        <taxon>Pseudomonadati</taxon>
        <taxon>Pseudomonadota</taxon>
        <taxon>Alphaproteobacteria</taxon>
        <taxon>Sphingomonadales</taxon>
        <taxon>Erythrobacteraceae</taxon>
        <taxon>Pontixanthobacter</taxon>
    </lineage>
</organism>
<dbReference type="InterPro" id="IPR048454">
    <property type="entry name" value="YetF_N"/>
</dbReference>
<dbReference type="Proteomes" id="UP000468943">
    <property type="component" value="Unassembled WGS sequence"/>
</dbReference>
<comment type="subcellular location">
    <subcellularLocation>
        <location evidence="1">Cell membrane</location>
        <topology evidence="1">Multi-pass membrane protein</topology>
    </subcellularLocation>
</comment>
<dbReference type="PANTHER" id="PTHR34582:SF6">
    <property type="entry name" value="UPF0702 TRANSMEMBRANE PROTEIN YCAP"/>
    <property type="match status" value="1"/>
</dbReference>
<keyword evidence="4 7" id="KW-0812">Transmembrane</keyword>
<keyword evidence="3" id="KW-1003">Cell membrane</keyword>
<proteinExistence type="inferred from homology"/>
<accession>A0A6I4SNB9</accession>
<evidence type="ECO:0000256" key="1">
    <source>
        <dbReference type="ARBA" id="ARBA00004651"/>
    </source>
</evidence>
<gene>
    <name evidence="10" type="ORF">GRI36_10000</name>
</gene>
<feature type="transmembrane region" description="Helical" evidence="7">
    <location>
        <begin position="68"/>
        <end position="86"/>
    </location>
</feature>
<evidence type="ECO:0000259" key="9">
    <source>
        <dbReference type="Pfam" id="PF20730"/>
    </source>
</evidence>
<evidence type="ECO:0000256" key="4">
    <source>
        <dbReference type="ARBA" id="ARBA00022692"/>
    </source>
</evidence>
<feature type="domain" description="YetF C-terminal" evidence="8">
    <location>
        <begin position="87"/>
        <end position="156"/>
    </location>
</feature>
<reference evidence="10 11" key="1">
    <citation type="submission" date="2019-12" db="EMBL/GenBank/DDBJ databases">
        <title>Genomic-based taxomic classification of the family Erythrobacteraceae.</title>
        <authorList>
            <person name="Xu L."/>
        </authorList>
    </citation>
    <scope>NUCLEOTIDE SEQUENCE [LARGE SCALE GENOMIC DNA]</scope>
    <source>
        <strain evidence="10 11">JCM 17802</strain>
    </source>
</reference>
<evidence type="ECO:0000256" key="5">
    <source>
        <dbReference type="ARBA" id="ARBA00022989"/>
    </source>
</evidence>
<comment type="caution">
    <text evidence="10">The sequence shown here is derived from an EMBL/GenBank/DDBJ whole genome shotgun (WGS) entry which is preliminary data.</text>
</comment>
<protein>
    <submittedName>
        <fullName evidence="10">DUF421 domain-containing protein</fullName>
    </submittedName>
</protein>
<comment type="similarity">
    <text evidence="2">Belongs to the UPF0702 family.</text>
</comment>
<name>A0A6I4SNB9_9SPHN</name>
<feature type="transmembrane region" description="Helical" evidence="7">
    <location>
        <begin position="12"/>
        <end position="29"/>
    </location>
</feature>
<dbReference type="InterPro" id="IPR007353">
    <property type="entry name" value="DUF421"/>
</dbReference>
<keyword evidence="6 7" id="KW-0472">Membrane</keyword>
<evidence type="ECO:0000259" key="8">
    <source>
        <dbReference type="Pfam" id="PF04239"/>
    </source>
</evidence>
<dbReference type="PANTHER" id="PTHR34582">
    <property type="entry name" value="UPF0702 TRANSMEMBRANE PROTEIN YCAP"/>
    <property type="match status" value="1"/>
</dbReference>
<feature type="transmembrane region" description="Helical" evidence="7">
    <location>
        <begin position="41"/>
        <end position="62"/>
    </location>
</feature>
<evidence type="ECO:0000313" key="10">
    <source>
        <dbReference type="EMBL" id="MXO57214.1"/>
    </source>
</evidence>
<dbReference type="EMBL" id="WTYS01000001">
    <property type="protein sequence ID" value="MXO57214.1"/>
    <property type="molecule type" value="Genomic_DNA"/>
</dbReference>
<dbReference type="AlphaFoldDB" id="A0A6I4SNB9"/>
<evidence type="ECO:0000256" key="2">
    <source>
        <dbReference type="ARBA" id="ARBA00006448"/>
    </source>
</evidence>
<keyword evidence="11" id="KW-1185">Reference proteome</keyword>
<dbReference type="Gene3D" id="3.30.240.20">
    <property type="entry name" value="bsu07140 like domains"/>
    <property type="match status" value="1"/>
</dbReference>
<evidence type="ECO:0000313" key="11">
    <source>
        <dbReference type="Proteomes" id="UP000468943"/>
    </source>
</evidence>
<dbReference type="InterPro" id="IPR023090">
    <property type="entry name" value="UPF0702_alpha/beta_dom_sf"/>
</dbReference>